<evidence type="ECO:0000256" key="8">
    <source>
        <dbReference type="ARBA" id="ARBA00029447"/>
    </source>
</evidence>
<dbReference type="PANTHER" id="PTHR32089:SF112">
    <property type="entry name" value="LYSOZYME-LIKE PROTEIN-RELATED"/>
    <property type="match status" value="1"/>
</dbReference>
<dbReference type="InterPro" id="IPR004089">
    <property type="entry name" value="MCPsignal_dom"/>
</dbReference>
<dbReference type="PANTHER" id="PTHR32089">
    <property type="entry name" value="METHYL-ACCEPTING CHEMOTAXIS PROTEIN MCPB"/>
    <property type="match status" value="1"/>
</dbReference>
<keyword evidence="2" id="KW-1003">Cell membrane</keyword>
<evidence type="ECO:0000313" key="14">
    <source>
        <dbReference type="Proteomes" id="UP001164733"/>
    </source>
</evidence>
<dbReference type="Pfam" id="PF02743">
    <property type="entry name" value="dCache_1"/>
    <property type="match status" value="1"/>
</dbReference>
<proteinExistence type="inferred from homology"/>
<evidence type="ECO:0000256" key="9">
    <source>
        <dbReference type="PROSITE-ProRule" id="PRU00284"/>
    </source>
</evidence>
<reference evidence="13" key="1">
    <citation type="submission" date="2021-11" db="EMBL/GenBank/DDBJ databases">
        <title>Clostridia strains as spoilage organisms.</title>
        <authorList>
            <person name="Wambui J."/>
            <person name="Stevens M.J.A."/>
            <person name="Stephan R."/>
        </authorList>
    </citation>
    <scope>NUCLEOTIDE SEQUENCE</scope>
    <source>
        <strain evidence="13">CF009</strain>
    </source>
</reference>
<evidence type="ECO:0000259" key="11">
    <source>
        <dbReference type="PROSITE" id="PS50111"/>
    </source>
</evidence>
<evidence type="ECO:0000256" key="10">
    <source>
        <dbReference type="SAM" id="Phobius"/>
    </source>
</evidence>
<evidence type="ECO:0000256" key="3">
    <source>
        <dbReference type="ARBA" id="ARBA00022500"/>
    </source>
</evidence>
<gene>
    <name evidence="13" type="ORF">LL038_14825</name>
</gene>
<dbReference type="PROSITE" id="PS50111">
    <property type="entry name" value="CHEMOTAXIS_TRANSDUC_2"/>
    <property type="match status" value="1"/>
</dbReference>
<dbReference type="PROSITE" id="PS50885">
    <property type="entry name" value="HAMP"/>
    <property type="match status" value="1"/>
</dbReference>
<sequence>MKSIKTKIVMFIGLLVTCVCLAFGVTSYLIASGVLVTNVNNELPQLAQQGTNVVQNALLVQWNALEVLASQDIISNPSVSLPVKAALLDKEIKRSGDENIIYINANGNIQLVNGKSVSVKDQVDFQKALKGDRSVSDPTENVASKGKIIIKYSVPVKWKGNIVGVLCAIRDGNDLSSITNKVVFGTSGKSYMINSKGTAIAYFDPAMVLKKNNILKDVVKNSSLKEMARVQTEAIKGNIGSGSYSYNGVSKSVGYAPVKGTDWFLIVTAPKSEILSGLNILKLSILVIAIILLFIGLIGALVFAKTIIKPILFMTNYFKVMANGNFTKEIPIAFLKSKDEMGSLANSVDIMQQSIKSLLQNVKLEASAVFKSAQVEEKRISNLMIQIEGTSATTEELAASMEETAASAQEMMATSQEIERSIQVIANKSQDGAGKSIEINNRAEESKKKVRTAIDKSTTVFENTRLELEKAIEASKVVEEINVLSESIMSITSQTNLLALNAAIEAARAGESGRGFAVVANEIKMLAEQSKNTVIEIQNITVKVSESVKNLSESSNKLLTYTGSDIKDDYIYMLSIGNEYSNDSEFVKELVTDFSVTSKELLESVGDMLRTIDGVAQASNEGASGTTDIATRVINVSNSSNDVLTETLKVKNCALKLEEEIDKFTI</sequence>
<evidence type="ECO:0000256" key="4">
    <source>
        <dbReference type="ARBA" id="ARBA00022692"/>
    </source>
</evidence>
<keyword evidence="4 10" id="KW-0812">Transmembrane</keyword>
<comment type="similarity">
    <text evidence="8">Belongs to the methyl-accepting chemotaxis (MCP) protein family.</text>
</comment>
<evidence type="ECO:0000256" key="7">
    <source>
        <dbReference type="ARBA" id="ARBA00023224"/>
    </source>
</evidence>
<evidence type="ECO:0000256" key="1">
    <source>
        <dbReference type="ARBA" id="ARBA00004651"/>
    </source>
</evidence>
<dbReference type="InterPro" id="IPR003660">
    <property type="entry name" value="HAMP_dom"/>
</dbReference>
<dbReference type="GO" id="GO:0005886">
    <property type="term" value="C:plasma membrane"/>
    <property type="evidence" value="ECO:0007669"/>
    <property type="project" value="UniProtKB-SubCell"/>
</dbReference>
<dbReference type="AlphaFoldDB" id="A0AA47EF81"/>
<dbReference type="CDD" id="cd12912">
    <property type="entry name" value="PDC2_MCP_like"/>
    <property type="match status" value="1"/>
</dbReference>
<dbReference type="Pfam" id="PF00015">
    <property type="entry name" value="MCPsignal"/>
    <property type="match status" value="1"/>
</dbReference>
<dbReference type="InterPro" id="IPR033479">
    <property type="entry name" value="dCache_1"/>
</dbReference>
<evidence type="ECO:0000256" key="2">
    <source>
        <dbReference type="ARBA" id="ARBA00022475"/>
    </source>
</evidence>
<organism evidence="13 14">
    <name type="scientific">Clostridium estertheticum</name>
    <dbReference type="NCBI Taxonomy" id="238834"/>
    <lineage>
        <taxon>Bacteria</taxon>
        <taxon>Bacillati</taxon>
        <taxon>Bacillota</taxon>
        <taxon>Clostridia</taxon>
        <taxon>Eubacteriales</taxon>
        <taxon>Clostridiaceae</taxon>
        <taxon>Clostridium</taxon>
    </lineage>
</organism>
<keyword evidence="7 9" id="KW-0807">Transducer</keyword>
<evidence type="ECO:0000256" key="5">
    <source>
        <dbReference type="ARBA" id="ARBA00022989"/>
    </source>
</evidence>
<evidence type="ECO:0000259" key="12">
    <source>
        <dbReference type="PROSITE" id="PS50885"/>
    </source>
</evidence>
<feature type="domain" description="HAMP" evidence="12">
    <location>
        <begin position="305"/>
        <end position="360"/>
    </location>
</feature>
<feature type="transmembrane region" description="Helical" evidence="10">
    <location>
        <begin position="280"/>
        <end position="304"/>
    </location>
</feature>
<dbReference type="CDD" id="cd06225">
    <property type="entry name" value="HAMP"/>
    <property type="match status" value="1"/>
</dbReference>
<dbReference type="GO" id="GO:0006935">
    <property type="term" value="P:chemotaxis"/>
    <property type="evidence" value="ECO:0007669"/>
    <property type="project" value="UniProtKB-KW"/>
</dbReference>
<evidence type="ECO:0000313" key="13">
    <source>
        <dbReference type="EMBL" id="WAG58916.1"/>
    </source>
</evidence>
<comment type="subcellular location">
    <subcellularLocation>
        <location evidence="1">Cell membrane</location>
        <topology evidence="1">Multi-pass membrane protein</topology>
    </subcellularLocation>
</comment>
<name>A0AA47EF81_9CLOT</name>
<feature type="domain" description="Methyl-accepting transducer" evidence="11">
    <location>
        <begin position="372"/>
        <end position="637"/>
    </location>
</feature>
<dbReference type="Pfam" id="PF00672">
    <property type="entry name" value="HAMP"/>
    <property type="match status" value="1"/>
</dbReference>
<dbReference type="SMART" id="SM00283">
    <property type="entry name" value="MA"/>
    <property type="match status" value="1"/>
</dbReference>
<protein>
    <submittedName>
        <fullName evidence="13">Methyl-accepting chemotaxis protein</fullName>
    </submittedName>
</protein>
<keyword evidence="5 10" id="KW-1133">Transmembrane helix</keyword>
<dbReference type="Proteomes" id="UP001164733">
    <property type="component" value="Chromosome"/>
</dbReference>
<evidence type="ECO:0000256" key="6">
    <source>
        <dbReference type="ARBA" id="ARBA00023136"/>
    </source>
</evidence>
<dbReference type="EMBL" id="CP086239">
    <property type="protein sequence ID" value="WAG58916.1"/>
    <property type="molecule type" value="Genomic_DNA"/>
</dbReference>
<dbReference type="SMART" id="SM00304">
    <property type="entry name" value="HAMP"/>
    <property type="match status" value="1"/>
</dbReference>
<keyword evidence="6 10" id="KW-0472">Membrane</keyword>
<dbReference type="RefSeq" id="WP_216124784.1">
    <property type="nucleotide sequence ID" value="NZ_CP086239.1"/>
</dbReference>
<dbReference type="GO" id="GO:0007165">
    <property type="term" value="P:signal transduction"/>
    <property type="evidence" value="ECO:0007669"/>
    <property type="project" value="UniProtKB-KW"/>
</dbReference>
<accession>A0AA47EF81</accession>
<keyword evidence="3" id="KW-0145">Chemotaxis</keyword>